<dbReference type="AlphaFoldDB" id="A0A7G1HZY2"/>
<evidence type="ECO:0000256" key="6">
    <source>
        <dbReference type="ARBA" id="ARBA00023136"/>
    </source>
</evidence>
<evidence type="ECO:0000256" key="4">
    <source>
        <dbReference type="ARBA" id="ARBA00022692"/>
    </source>
</evidence>
<evidence type="ECO:0000256" key="2">
    <source>
        <dbReference type="ARBA" id="ARBA00007400"/>
    </source>
</evidence>
<protein>
    <submittedName>
        <fullName evidence="9">Succinyltransferase</fullName>
    </submittedName>
</protein>
<dbReference type="PANTHER" id="PTHR40074:SF2">
    <property type="entry name" value="O-ACETYLTRANSFERASE WECH"/>
    <property type="match status" value="1"/>
</dbReference>
<evidence type="ECO:0000256" key="3">
    <source>
        <dbReference type="ARBA" id="ARBA00022475"/>
    </source>
</evidence>
<feature type="transmembrane region" description="Helical" evidence="7">
    <location>
        <begin position="12"/>
        <end position="30"/>
    </location>
</feature>
<dbReference type="RefSeq" id="WP_021929754.1">
    <property type="nucleotide sequence ID" value="NZ_AP023322.1"/>
</dbReference>
<dbReference type="KEGG" id="copr:Cop2CBH44_29460"/>
<evidence type="ECO:0000256" key="5">
    <source>
        <dbReference type="ARBA" id="ARBA00022989"/>
    </source>
</evidence>
<dbReference type="PANTHER" id="PTHR40074">
    <property type="entry name" value="O-ACETYLTRANSFERASE WECH"/>
    <property type="match status" value="1"/>
</dbReference>
<feature type="transmembrane region" description="Helical" evidence="7">
    <location>
        <begin position="169"/>
        <end position="194"/>
    </location>
</feature>
<keyword evidence="5 7" id="KW-1133">Transmembrane helix</keyword>
<sequence>MMNISTKQSNKIKILSFCSIISVVWMHAYYLESERWPTMYFAQKFVALFADFAVPLFFIISGFLFFANFNEVGGTTNFFISKIKKRMRTLILPYVIWCTLFIAEIFIIGSFIDLNTDYFAYCRQGSWWNFLLYVYFKPAAFHLWFVRDLFIVILCSPIIYLFIRYLPIYVQVIGLLLLGVFQFVPMVSWGLFWFTIGAMFSINQREIFYFIKPKLAILCLIAFCVVVASFVIFDISLASNQYYAAPVILLGVIGIWKGSDCVCTFTSIKSISHYTFFIYCSHIPLLNIVKTIIYPRLLESSIGCTLGFFLSPMITISICLMVGKLLLSIAPSIYRILSGGR</sequence>
<feature type="transmembrane region" description="Helical" evidence="7">
    <location>
        <begin position="143"/>
        <end position="163"/>
    </location>
</feature>
<evidence type="ECO:0000256" key="7">
    <source>
        <dbReference type="SAM" id="Phobius"/>
    </source>
</evidence>
<dbReference type="GO" id="GO:0009246">
    <property type="term" value="P:enterobacterial common antigen biosynthetic process"/>
    <property type="evidence" value="ECO:0007669"/>
    <property type="project" value="TreeGrafter"/>
</dbReference>
<dbReference type="GO" id="GO:0005886">
    <property type="term" value="C:plasma membrane"/>
    <property type="evidence" value="ECO:0007669"/>
    <property type="project" value="UniProtKB-SubCell"/>
</dbReference>
<comment type="similarity">
    <text evidence="2">Belongs to the acyltransferase 3 family.</text>
</comment>
<comment type="subcellular location">
    <subcellularLocation>
        <location evidence="1">Cell membrane</location>
        <topology evidence="1">Multi-pass membrane protein</topology>
    </subcellularLocation>
</comment>
<feature type="transmembrane region" description="Helical" evidence="7">
    <location>
        <begin position="241"/>
        <end position="259"/>
    </location>
</feature>
<dbReference type="GO" id="GO:0016413">
    <property type="term" value="F:O-acetyltransferase activity"/>
    <property type="evidence" value="ECO:0007669"/>
    <property type="project" value="TreeGrafter"/>
</dbReference>
<feature type="transmembrane region" description="Helical" evidence="7">
    <location>
        <begin position="45"/>
        <end position="69"/>
    </location>
</feature>
<evidence type="ECO:0000313" key="9">
    <source>
        <dbReference type="EMBL" id="BCI64593.1"/>
    </source>
</evidence>
<evidence type="ECO:0000259" key="8">
    <source>
        <dbReference type="Pfam" id="PF01757"/>
    </source>
</evidence>
<gene>
    <name evidence="9" type="ORF">Cop2CBH44_29460</name>
</gene>
<feature type="transmembrane region" description="Helical" evidence="7">
    <location>
        <begin position="215"/>
        <end position="235"/>
    </location>
</feature>
<organism evidence="9 10">
    <name type="scientific">Coprobacter secundus subsp. similis</name>
    <dbReference type="NCBI Taxonomy" id="2751153"/>
    <lineage>
        <taxon>Bacteria</taxon>
        <taxon>Pseudomonadati</taxon>
        <taxon>Bacteroidota</taxon>
        <taxon>Bacteroidia</taxon>
        <taxon>Bacteroidales</taxon>
        <taxon>Barnesiellaceae</taxon>
        <taxon>Coprobacter</taxon>
    </lineage>
</organism>
<feature type="transmembrane region" description="Helical" evidence="7">
    <location>
        <begin position="90"/>
        <end position="112"/>
    </location>
</feature>
<dbReference type="EMBL" id="AP023322">
    <property type="protein sequence ID" value="BCI64593.1"/>
    <property type="molecule type" value="Genomic_DNA"/>
</dbReference>
<evidence type="ECO:0000313" key="10">
    <source>
        <dbReference type="Proteomes" id="UP000594042"/>
    </source>
</evidence>
<keyword evidence="9" id="KW-0808">Transferase</keyword>
<dbReference type="Proteomes" id="UP000594042">
    <property type="component" value="Chromosome"/>
</dbReference>
<keyword evidence="6 7" id="KW-0472">Membrane</keyword>
<keyword evidence="3" id="KW-1003">Cell membrane</keyword>
<proteinExistence type="inferred from homology"/>
<keyword evidence="4 7" id="KW-0812">Transmembrane</keyword>
<keyword evidence="10" id="KW-1185">Reference proteome</keyword>
<evidence type="ECO:0000256" key="1">
    <source>
        <dbReference type="ARBA" id="ARBA00004651"/>
    </source>
</evidence>
<feature type="transmembrane region" description="Helical" evidence="7">
    <location>
        <begin position="271"/>
        <end position="294"/>
    </location>
</feature>
<reference evidence="10" key="1">
    <citation type="submission" date="2020-07" db="EMBL/GenBank/DDBJ databases">
        <title>Complete genome sequencing of Coprobacter sp. strain 2CBH44.</title>
        <authorList>
            <person name="Sakamoto M."/>
            <person name="Murakami T."/>
            <person name="Mori H."/>
        </authorList>
    </citation>
    <scope>NUCLEOTIDE SEQUENCE [LARGE SCALE GENOMIC DNA]</scope>
    <source>
        <strain evidence="10">2CBH44</strain>
    </source>
</reference>
<feature type="transmembrane region" description="Helical" evidence="7">
    <location>
        <begin position="306"/>
        <end position="327"/>
    </location>
</feature>
<dbReference type="Pfam" id="PF01757">
    <property type="entry name" value="Acyl_transf_3"/>
    <property type="match status" value="1"/>
</dbReference>
<name>A0A7G1HZY2_9BACT</name>
<accession>A0A7G1HZY2</accession>
<feature type="domain" description="Acyltransferase 3" evidence="8">
    <location>
        <begin position="17"/>
        <end position="321"/>
    </location>
</feature>
<dbReference type="InterPro" id="IPR002656">
    <property type="entry name" value="Acyl_transf_3_dom"/>
</dbReference>